<accession>A0A069D521</accession>
<proteinExistence type="predicted"/>
<keyword evidence="3" id="KW-1185">Reference proteome</keyword>
<comment type="caution">
    <text evidence="2">The sequence shown here is derived from an EMBL/GenBank/DDBJ whole genome shotgun (WGS) entry which is preliminary data.</text>
</comment>
<evidence type="ECO:0000313" key="2">
    <source>
        <dbReference type="EMBL" id="GAK37401.1"/>
    </source>
</evidence>
<evidence type="ECO:0000313" key="3">
    <source>
        <dbReference type="Proteomes" id="UP000027601"/>
    </source>
</evidence>
<keyword evidence="1" id="KW-0472">Membrane</keyword>
<reference evidence="2 3" key="1">
    <citation type="journal article" date="2015" name="Microbes Environ.">
        <title>Distribution and evolution of nitrogen fixation genes in the phylum bacteroidetes.</title>
        <authorList>
            <person name="Inoue J."/>
            <person name="Oshima K."/>
            <person name="Suda W."/>
            <person name="Sakamoto M."/>
            <person name="Iino T."/>
            <person name="Noda S."/>
            <person name="Hongoh Y."/>
            <person name="Hattori M."/>
            <person name="Ohkuma M."/>
        </authorList>
    </citation>
    <scope>NUCLEOTIDE SEQUENCE [LARGE SCALE GENOMIC DNA]</scope>
    <source>
        <strain evidence="2 3">JCM 15093</strain>
    </source>
</reference>
<dbReference type="EMBL" id="BAJS01000019">
    <property type="protein sequence ID" value="GAK37401.1"/>
    <property type="molecule type" value="Genomic_DNA"/>
</dbReference>
<dbReference type="RefSeq" id="WP_024997078.1">
    <property type="nucleotide sequence ID" value="NZ_BAJS01000019.1"/>
</dbReference>
<dbReference type="AlphaFoldDB" id="A0A069D521"/>
<sequence length="193" mass="22217">MILKLIIILVILYYLLLLLWFGKNQKDIKPINKTTPKRARSIIGKSTYIVTIPLEADQTTPQNYAEPMQVDFEIEYDDEEEDPLIDLELEEMGLVSTEIFKSAQGLSFEEMSQAIDIIQQVNKSFNDEEERQTVQTISKMQQTALFDIMIEQLDGGRQRVAEMMSKYDKGLVNDDSESASANELEEFDLDSYL</sequence>
<protein>
    <submittedName>
        <fullName evidence="2">Conjugative transposon protein TraD</fullName>
    </submittedName>
</protein>
<gene>
    <name evidence="2" type="ORF">JCM15093_2651</name>
</gene>
<name>A0A069D521_9BACE</name>
<organism evidence="2 3">
    <name type="scientific">Bacteroides graminisolvens DSM 19988 = JCM 15093</name>
    <dbReference type="NCBI Taxonomy" id="1121097"/>
    <lineage>
        <taxon>Bacteria</taxon>
        <taxon>Pseudomonadati</taxon>
        <taxon>Bacteroidota</taxon>
        <taxon>Bacteroidia</taxon>
        <taxon>Bacteroidales</taxon>
        <taxon>Bacteroidaceae</taxon>
        <taxon>Bacteroides</taxon>
    </lineage>
</organism>
<evidence type="ECO:0000256" key="1">
    <source>
        <dbReference type="SAM" id="Phobius"/>
    </source>
</evidence>
<keyword evidence="1" id="KW-0812">Transmembrane</keyword>
<keyword evidence="1" id="KW-1133">Transmembrane helix</keyword>
<feature type="transmembrane region" description="Helical" evidence="1">
    <location>
        <begin position="6"/>
        <end position="22"/>
    </location>
</feature>
<dbReference type="OrthoDB" id="1086624at2"/>
<dbReference type="eggNOG" id="ENOG502ZA2X">
    <property type="taxonomic scope" value="Bacteria"/>
</dbReference>
<dbReference type="Proteomes" id="UP000027601">
    <property type="component" value="Unassembled WGS sequence"/>
</dbReference>